<evidence type="ECO:0000256" key="2">
    <source>
        <dbReference type="ARBA" id="ARBA00010400"/>
    </source>
</evidence>
<evidence type="ECO:0000313" key="6">
    <source>
        <dbReference type="EMBL" id="GMF19721.1"/>
    </source>
</evidence>
<sequence>MGTRLRLIVPLGVTLLTTVNSAAAAPEFPNLVRSLGTLPSIITGKRLLRIRITVNDSDGTEGERAIMDVVEKLKTSRMFAKWIKEGVSTDEAYKLLKIGAGSGNVLGSRSFVSLVKYVDEFNMKNPGNKLWTYKTLENKFG</sequence>
<evidence type="ECO:0000256" key="1">
    <source>
        <dbReference type="ARBA" id="ARBA00004613"/>
    </source>
</evidence>
<keyword evidence="7" id="KW-1185">Reference proteome</keyword>
<evidence type="ECO:0000256" key="3">
    <source>
        <dbReference type="ARBA" id="ARBA00022525"/>
    </source>
</evidence>
<organism evidence="6 7">
    <name type="scientific">Phytophthora lilii</name>
    <dbReference type="NCBI Taxonomy" id="2077276"/>
    <lineage>
        <taxon>Eukaryota</taxon>
        <taxon>Sar</taxon>
        <taxon>Stramenopiles</taxon>
        <taxon>Oomycota</taxon>
        <taxon>Peronosporomycetes</taxon>
        <taxon>Peronosporales</taxon>
        <taxon>Peronosporaceae</taxon>
        <taxon>Phytophthora</taxon>
    </lineage>
</organism>
<feature type="chain" id="PRO_5044992302" description="RxLR effector protein" evidence="5">
    <location>
        <begin position="25"/>
        <end position="141"/>
    </location>
</feature>
<gene>
    <name evidence="6" type="ORF">Plil01_000756800</name>
</gene>
<comment type="domain">
    <text evidence="5">The RxLR-dEER motif acts to carry the protein into the host cell cytoplasm through binding to cell surface phosphatidylinositol-3-phosphate.</text>
</comment>
<comment type="subcellular location">
    <subcellularLocation>
        <location evidence="1 5">Secreted</location>
    </subcellularLocation>
</comment>
<comment type="similarity">
    <text evidence="2 5">Belongs to the RxLR effector family.</text>
</comment>
<keyword evidence="3 5" id="KW-0964">Secreted</keyword>
<protein>
    <recommendedName>
        <fullName evidence="5">RxLR effector protein</fullName>
    </recommendedName>
</protein>
<dbReference type="EMBL" id="BSXW01000354">
    <property type="protein sequence ID" value="GMF19721.1"/>
    <property type="molecule type" value="Genomic_DNA"/>
</dbReference>
<comment type="function">
    <text evidence="5">Effector that suppresses plant defense responses during pathogen infection.</text>
</comment>
<dbReference type="Proteomes" id="UP001165083">
    <property type="component" value="Unassembled WGS sequence"/>
</dbReference>
<evidence type="ECO:0000256" key="4">
    <source>
        <dbReference type="ARBA" id="ARBA00022729"/>
    </source>
</evidence>
<keyword evidence="4 5" id="KW-0732">Signal</keyword>
<dbReference type="OrthoDB" id="105464at2759"/>
<reference evidence="6" key="1">
    <citation type="submission" date="2023-04" db="EMBL/GenBank/DDBJ databases">
        <title>Phytophthora lilii NBRC 32176.</title>
        <authorList>
            <person name="Ichikawa N."/>
            <person name="Sato H."/>
            <person name="Tonouchi N."/>
        </authorList>
    </citation>
    <scope>NUCLEOTIDE SEQUENCE</scope>
    <source>
        <strain evidence="6">NBRC 32176</strain>
    </source>
</reference>
<dbReference type="AlphaFoldDB" id="A0A9W6TUU5"/>
<name>A0A9W6TUU5_9STRA</name>
<feature type="signal peptide" evidence="5">
    <location>
        <begin position="1"/>
        <end position="24"/>
    </location>
</feature>
<dbReference type="InterPro" id="IPR031825">
    <property type="entry name" value="RXLR"/>
</dbReference>
<evidence type="ECO:0000313" key="7">
    <source>
        <dbReference type="Proteomes" id="UP001165083"/>
    </source>
</evidence>
<evidence type="ECO:0000256" key="5">
    <source>
        <dbReference type="RuleBase" id="RU367124"/>
    </source>
</evidence>
<accession>A0A9W6TUU5</accession>
<dbReference type="Pfam" id="PF16810">
    <property type="entry name" value="RXLR"/>
    <property type="match status" value="1"/>
</dbReference>
<proteinExistence type="inferred from homology"/>
<comment type="caution">
    <text evidence="6">The sequence shown here is derived from an EMBL/GenBank/DDBJ whole genome shotgun (WGS) entry which is preliminary data.</text>
</comment>